<organism evidence="1 2">
    <name type="scientific">Desulfallas thermosapovorans DSM 6562</name>
    <dbReference type="NCBI Taxonomy" id="1121431"/>
    <lineage>
        <taxon>Bacteria</taxon>
        <taxon>Bacillati</taxon>
        <taxon>Bacillota</taxon>
        <taxon>Clostridia</taxon>
        <taxon>Eubacteriales</taxon>
        <taxon>Desulfallaceae</taxon>
        <taxon>Desulfallas</taxon>
    </lineage>
</organism>
<dbReference type="RefSeq" id="WP_166511381.1">
    <property type="nucleotide sequence ID" value="NZ_VNHM01000006.1"/>
</dbReference>
<reference evidence="1 2" key="1">
    <citation type="submission" date="2019-07" db="EMBL/GenBank/DDBJ databases">
        <title>Genomic Encyclopedia of Type Strains, Phase I: the one thousand microbial genomes (KMG-I) project.</title>
        <authorList>
            <person name="Kyrpides N."/>
        </authorList>
    </citation>
    <scope>NUCLEOTIDE SEQUENCE [LARGE SCALE GENOMIC DNA]</scope>
    <source>
        <strain evidence="1 2">DSM 6562</strain>
    </source>
</reference>
<evidence type="ECO:0000313" key="2">
    <source>
        <dbReference type="Proteomes" id="UP000323166"/>
    </source>
</evidence>
<dbReference type="EMBL" id="VNHM01000006">
    <property type="protein sequence ID" value="TYO95964.1"/>
    <property type="molecule type" value="Genomic_DNA"/>
</dbReference>
<proteinExistence type="predicted"/>
<keyword evidence="2" id="KW-1185">Reference proteome</keyword>
<dbReference type="InterPro" id="IPR005358">
    <property type="entry name" value="Puta_zinc/iron-chelating_dom"/>
</dbReference>
<dbReference type="Pfam" id="PF03692">
    <property type="entry name" value="CxxCxxCC"/>
    <property type="match status" value="1"/>
</dbReference>
<sequence length="247" mass="28642">MLPLVKLLPAISQAEENKLFDKLDEIYDQLPDTVCGRCGTCCTVPPPAYIVEYLNMFRFVNKNFPERWPGFIAGAVRYYFLELVDINQRCPFLDEHNNCQVYEARPFTCRTYGLMGKGNETQDMVRRNMEKLVEKYRSEHDIELPREIVEYELPGCDKVKAVNGANKTPSELIHLLTSDLGQLELFFVPMPVVESQYTFVPYVNHLVASIVSEGARFRRPRVMKEFLAEGRSELLEGYIEKYRNTSF</sequence>
<name>A0A5S4ZTE9_9FIRM</name>
<gene>
    <name evidence="1" type="ORF">LX24_01354</name>
</gene>
<evidence type="ECO:0000313" key="1">
    <source>
        <dbReference type="EMBL" id="TYO95964.1"/>
    </source>
</evidence>
<dbReference type="Proteomes" id="UP000323166">
    <property type="component" value="Unassembled WGS sequence"/>
</dbReference>
<dbReference type="AlphaFoldDB" id="A0A5S4ZTE9"/>
<comment type="caution">
    <text evidence="1">The sequence shown here is derived from an EMBL/GenBank/DDBJ whole genome shotgun (WGS) entry which is preliminary data.</text>
</comment>
<accession>A0A5S4ZTE9</accession>
<protein>
    <submittedName>
        <fullName evidence="1">Fe-S-cluster containining protein</fullName>
    </submittedName>
</protein>